<gene>
    <name evidence="2" type="ORF">LMG23994_06007</name>
</gene>
<protein>
    <recommendedName>
        <fullName evidence="4">BON domain-containing protein</fullName>
    </recommendedName>
</protein>
<dbReference type="EMBL" id="CAJZAF010000046">
    <property type="protein sequence ID" value="CAG9185992.1"/>
    <property type="molecule type" value="Genomic_DNA"/>
</dbReference>
<keyword evidence="3" id="KW-1185">Reference proteome</keyword>
<proteinExistence type="predicted"/>
<evidence type="ECO:0008006" key="4">
    <source>
        <dbReference type="Google" id="ProtNLM"/>
    </source>
</evidence>
<dbReference type="RefSeq" id="WP_224009266.1">
    <property type="nucleotide sequence ID" value="NZ_CAJZAF010000046.1"/>
</dbReference>
<evidence type="ECO:0000313" key="3">
    <source>
        <dbReference type="Proteomes" id="UP000701702"/>
    </source>
</evidence>
<evidence type="ECO:0000256" key="1">
    <source>
        <dbReference type="SAM" id="Phobius"/>
    </source>
</evidence>
<feature type="transmembrane region" description="Helical" evidence="1">
    <location>
        <begin position="6"/>
        <end position="25"/>
    </location>
</feature>
<organism evidence="2 3">
    <name type="scientific">Cupriavidus pinatubonensis</name>
    <dbReference type="NCBI Taxonomy" id="248026"/>
    <lineage>
        <taxon>Bacteria</taxon>
        <taxon>Pseudomonadati</taxon>
        <taxon>Pseudomonadota</taxon>
        <taxon>Betaproteobacteria</taxon>
        <taxon>Burkholderiales</taxon>
        <taxon>Burkholderiaceae</taxon>
        <taxon>Cupriavidus</taxon>
    </lineage>
</organism>
<comment type="caution">
    <text evidence="2">The sequence shown here is derived from an EMBL/GenBank/DDBJ whole genome shotgun (WGS) entry which is preliminary data.</text>
</comment>
<accession>A0ABM8Y012</accession>
<evidence type="ECO:0000313" key="2">
    <source>
        <dbReference type="EMBL" id="CAG9185992.1"/>
    </source>
</evidence>
<keyword evidence="1" id="KW-0472">Membrane</keyword>
<sequence length="160" mass="17018">MPNENRNLTNLALAAVAGAALMYLFDPHQGARRRAQLRDKAAAGKHDLADYAQTQAKRVLDHARGLAARVRPHVNVSLRDVDTSDYQIGERIRAQLGHVLSHPGAVEVDVSGGCACLSGHILAGEHDAVLSTVWAVPGVTDLADELTIHEEAGNIPALQG</sequence>
<reference evidence="2 3" key="1">
    <citation type="submission" date="2021-08" db="EMBL/GenBank/DDBJ databases">
        <authorList>
            <person name="Peeters C."/>
        </authorList>
    </citation>
    <scope>NUCLEOTIDE SEQUENCE [LARGE SCALE GENOMIC DNA]</scope>
    <source>
        <strain evidence="2 3">LMG 23994</strain>
    </source>
</reference>
<dbReference type="Proteomes" id="UP000701702">
    <property type="component" value="Unassembled WGS sequence"/>
</dbReference>
<name>A0ABM8Y012_9BURK</name>
<keyword evidence="1" id="KW-1133">Transmembrane helix</keyword>
<keyword evidence="1" id="KW-0812">Transmembrane</keyword>